<evidence type="ECO:0000313" key="1">
    <source>
        <dbReference type="EMBL" id="KAI0045448.1"/>
    </source>
</evidence>
<accession>A0ACB8RMV2</accession>
<reference evidence="1" key="1">
    <citation type="submission" date="2021-02" db="EMBL/GenBank/DDBJ databases">
        <authorList>
            <consortium name="DOE Joint Genome Institute"/>
            <person name="Ahrendt S."/>
            <person name="Looney B.P."/>
            <person name="Miyauchi S."/>
            <person name="Morin E."/>
            <person name="Drula E."/>
            <person name="Courty P.E."/>
            <person name="Chicoki N."/>
            <person name="Fauchery L."/>
            <person name="Kohler A."/>
            <person name="Kuo A."/>
            <person name="Labutti K."/>
            <person name="Pangilinan J."/>
            <person name="Lipzen A."/>
            <person name="Riley R."/>
            <person name="Andreopoulos W."/>
            <person name="He G."/>
            <person name="Johnson J."/>
            <person name="Barry K.W."/>
            <person name="Grigoriev I.V."/>
            <person name="Nagy L."/>
            <person name="Hibbett D."/>
            <person name="Henrissat B."/>
            <person name="Matheny P.B."/>
            <person name="Labbe J."/>
            <person name="Martin F."/>
        </authorList>
    </citation>
    <scope>NUCLEOTIDE SEQUENCE</scope>
    <source>
        <strain evidence="1">FP105234-sp</strain>
    </source>
</reference>
<gene>
    <name evidence="1" type="ORF">FA95DRAFT_123405</name>
</gene>
<reference evidence="1" key="2">
    <citation type="journal article" date="2022" name="New Phytol.">
        <title>Evolutionary transition to the ectomycorrhizal habit in the genomes of a hyperdiverse lineage of mushroom-forming fungi.</title>
        <authorList>
            <person name="Looney B."/>
            <person name="Miyauchi S."/>
            <person name="Morin E."/>
            <person name="Drula E."/>
            <person name="Courty P.E."/>
            <person name="Kohler A."/>
            <person name="Kuo A."/>
            <person name="LaButti K."/>
            <person name="Pangilinan J."/>
            <person name="Lipzen A."/>
            <person name="Riley R."/>
            <person name="Andreopoulos W."/>
            <person name="He G."/>
            <person name="Johnson J."/>
            <person name="Nolan M."/>
            <person name="Tritt A."/>
            <person name="Barry K.W."/>
            <person name="Grigoriev I.V."/>
            <person name="Nagy L.G."/>
            <person name="Hibbett D."/>
            <person name="Henrissat B."/>
            <person name="Matheny P.B."/>
            <person name="Labbe J."/>
            <person name="Martin F.M."/>
        </authorList>
    </citation>
    <scope>NUCLEOTIDE SEQUENCE</scope>
    <source>
        <strain evidence="1">FP105234-sp</strain>
    </source>
</reference>
<comment type="caution">
    <text evidence="1">The sequence shown here is derived from an EMBL/GenBank/DDBJ whole genome shotgun (WGS) entry which is preliminary data.</text>
</comment>
<proteinExistence type="predicted"/>
<name>A0ACB8RMV2_9AGAM</name>
<organism evidence="1 2">
    <name type="scientific">Auriscalpium vulgare</name>
    <dbReference type="NCBI Taxonomy" id="40419"/>
    <lineage>
        <taxon>Eukaryota</taxon>
        <taxon>Fungi</taxon>
        <taxon>Dikarya</taxon>
        <taxon>Basidiomycota</taxon>
        <taxon>Agaricomycotina</taxon>
        <taxon>Agaricomycetes</taxon>
        <taxon>Russulales</taxon>
        <taxon>Auriscalpiaceae</taxon>
        <taxon>Auriscalpium</taxon>
    </lineage>
</organism>
<dbReference type="EMBL" id="MU275951">
    <property type="protein sequence ID" value="KAI0045448.1"/>
    <property type="molecule type" value="Genomic_DNA"/>
</dbReference>
<evidence type="ECO:0000313" key="2">
    <source>
        <dbReference type="Proteomes" id="UP000814033"/>
    </source>
</evidence>
<keyword evidence="2" id="KW-1185">Reference proteome</keyword>
<sequence length="209" mass="23499">MLDEETRTPCALSHDTRSATRTPMRAPADFSVWAHDDAKEQVRRTLILATSRSHSSPRRTRRSIPVDMELSACPNCAHDADAGKTISSCNDYIHGREQERWDVRPVAHTPSVRPYMWRDAVRRNGLSCHVHRMWYVVSAYIPTTASWLSLRHIPAIIACALKVPAVITGCRRCPTLVQRAVCVVIVVCLVLTCRCPTQVPSRAPSVLHR</sequence>
<protein>
    <submittedName>
        <fullName evidence="1">Uncharacterized protein</fullName>
    </submittedName>
</protein>
<dbReference type="Proteomes" id="UP000814033">
    <property type="component" value="Unassembled WGS sequence"/>
</dbReference>